<accession>A0AC60R102</accession>
<comment type="caution">
    <text evidence="1">The sequence shown here is derived from an EMBL/GenBank/DDBJ whole genome shotgun (WGS) entry which is preliminary data.</text>
</comment>
<evidence type="ECO:0000313" key="1">
    <source>
        <dbReference type="EMBL" id="KAG0445616.1"/>
    </source>
</evidence>
<proteinExistence type="predicted"/>
<organism evidence="1 2">
    <name type="scientific">Ixodes persulcatus</name>
    <name type="common">Taiga tick</name>
    <dbReference type="NCBI Taxonomy" id="34615"/>
    <lineage>
        <taxon>Eukaryota</taxon>
        <taxon>Metazoa</taxon>
        <taxon>Ecdysozoa</taxon>
        <taxon>Arthropoda</taxon>
        <taxon>Chelicerata</taxon>
        <taxon>Arachnida</taxon>
        <taxon>Acari</taxon>
        <taxon>Parasitiformes</taxon>
        <taxon>Ixodida</taxon>
        <taxon>Ixodoidea</taxon>
        <taxon>Ixodidae</taxon>
        <taxon>Ixodinae</taxon>
        <taxon>Ixodes</taxon>
    </lineage>
</organism>
<protein>
    <submittedName>
        <fullName evidence="1">Uncharacterized protein</fullName>
    </submittedName>
</protein>
<reference evidence="1 2" key="1">
    <citation type="journal article" date="2020" name="Cell">
        <title>Large-Scale Comparative Analyses of Tick Genomes Elucidate Their Genetic Diversity and Vector Capacities.</title>
        <authorList>
            <consortium name="Tick Genome and Microbiome Consortium (TIGMIC)"/>
            <person name="Jia N."/>
            <person name="Wang J."/>
            <person name="Shi W."/>
            <person name="Du L."/>
            <person name="Sun Y."/>
            <person name="Zhan W."/>
            <person name="Jiang J.F."/>
            <person name="Wang Q."/>
            <person name="Zhang B."/>
            <person name="Ji P."/>
            <person name="Bell-Sakyi L."/>
            <person name="Cui X.M."/>
            <person name="Yuan T.T."/>
            <person name="Jiang B.G."/>
            <person name="Yang W.F."/>
            <person name="Lam T.T."/>
            <person name="Chang Q.C."/>
            <person name="Ding S.J."/>
            <person name="Wang X.J."/>
            <person name="Zhu J.G."/>
            <person name="Ruan X.D."/>
            <person name="Zhao L."/>
            <person name="Wei J.T."/>
            <person name="Ye R.Z."/>
            <person name="Que T.C."/>
            <person name="Du C.H."/>
            <person name="Zhou Y.H."/>
            <person name="Cheng J.X."/>
            <person name="Dai P.F."/>
            <person name="Guo W.B."/>
            <person name="Han X.H."/>
            <person name="Huang E.J."/>
            <person name="Li L.F."/>
            <person name="Wei W."/>
            <person name="Gao Y.C."/>
            <person name="Liu J.Z."/>
            <person name="Shao H.Z."/>
            <person name="Wang X."/>
            <person name="Wang C.C."/>
            <person name="Yang T.C."/>
            <person name="Huo Q.B."/>
            <person name="Li W."/>
            <person name="Chen H.Y."/>
            <person name="Chen S.E."/>
            <person name="Zhou L.G."/>
            <person name="Ni X.B."/>
            <person name="Tian J.H."/>
            <person name="Sheng Y."/>
            <person name="Liu T."/>
            <person name="Pan Y.S."/>
            <person name="Xia L.Y."/>
            <person name="Li J."/>
            <person name="Zhao F."/>
            <person name="Cao W.C."/>
        </authorList>
    </citation>
    <scope>NUCLEOTIDE SEQUENCE [LARGE SCALE GENOMIC DNA]</scope>
    <source>
        <strain evidence="1">Iper-2018</strain>
    </source>
</reference>
<keyword evidence="2" id="KW-1185">Reference proteome</keyword>
<evidence type="ECO:0000313" key="2">
    <source>
        <dbReference type="Proteomes" id="UP000805193"/>
    </source>
</evidence>
<gene>
    <name evidence="1" type="ORF">HPB47_013454</name>
</gene>
<sequence>MLSQKGPACSAAEQAAYLVSWFGEYSELQRDDFLRVLARKYVHNAGLSGLLDELSLGQQRAPSLFQCRMTLFEEWFQGWSDEDKAAFLERLRAMDPEFVERIADASSSAPSNGVAYENHHASVVRVNGDILGDEEEEEEDVEGEKEAPLREDVRELEEKEEGSIEDSEEDKLNGVVAEEVRNGEELVL</sequence>
<name>A0AC60R102_IXOPE</name>
<dbReference type="Proteomes" id="UP000805193">
    <property type="component" value="Unassembled WGS sequence"/>
</dbReference>
<dbReference type="EMBL" id="JABSTQ010000156">
    <property type="protein sequence ID" value="KAG0445616.1"/>
    <property type="molecule type" value="Genomic_DNA"/>
</dbReference>